<feature type="domain" description="Amidase" evidence="3">
    <location>
        <begin position="143"/>
        <end position="190"/>
    </location>
</feature>
<dbReference type="InterPro" id="IPR023631">
    <property type="entry name" value="Amidase_dom"/>
</dbReference>
<evidence type="ECO:0000256" key="1">
    <source>
        <dbReference type="SAM" id="MobiDB-lite"/>
    </source>
</evidence>
<sequence>MASSGSAANLWVLLGLGIAGILLAARRLRRPARPDHGAFIARLELLPPPQPPPPQAPHPLTGLCFAIADALLYVVKVDMLCQLTVNFLTLDKFVHGLPEPKRINKGVKMKVKVLYYSHFEYLICCICNGMMSLRGLCSVFPNGIDSIGGVRIPCAYCGVLAFRPSHAVVSSSGVIPVAPSLDTTGWFARDPSVLHRVGHLLLRLPYAGIRQPRIIYIADDCFELSKIPARRLTQVVKKSVEKLFGRQVRHVNLENYLSSRISGLSNYSNGHKNGDSKREFKDQHMEWINSVKPAVDARIVSDLSEDGDSDIDDCQDVRKEARSALSELLKDDGILVIPTALGCPPKLNAKQLSSEIYNSQTLRLLSLASMSGCCQVSIPLGTHDKCPISVSFIARHGGDRFLLDTQTMYTTIQEQGEILAKSSVSSKQAMNEEAAEAAKDKS</sequence>
<dbReference type="EMBL" id="CM000781">
    <property type="protein sequence ID" value="AQK63573.1"/>
    <property type="molecule type" value="Genomic_DNA"/>
</dbReference>
<dbReference type="Pfam" id="PF01425">
    <property type="entry name" value="Amidase"/>
    <property type="match status" value="1"/>
</dbReference>
<dbReference type="PANTHER" id="PTHR46310:SF5">
    <property type="entry name" value="OUTER ENVELOPE PROTEIN 64, CHLOROPLASTIC"/>
    <property type="match status" value="1"/>
</dbReference>
<dbReference type="InParanoid" id="A0A1D6GJN4"/>
<organism evidence="4">
    <name type="scientific">Zea mays</name>
    <name type="common">Maize</name>
    <dbReference type="NCBI Taxonomy" id="4577"/>
    <lineage>
        <taxon>Eukaryota</taxon>
        <taxon>Viridiplantae</taxon>
        <taxon>Streptophyta</taxon>
        <taxon>Embryophyta</taxon>
        <taxon>Tracheophyta</taxon>
        <taxon>Spermatophyta</taxon>
        <taxon>Magnoliopsida</taxon>
        <taxon>Liliopsida</taxon>
        <taxon>Poales</taxon>
        <taxon>Poaceae</taxon>
        <taxon>PACMAD clade</taxon>
        <taxon>Panicoideae</taxon>
        <taxon>Andropogonodae</taxon>
        <taxon>Andropogoneae</taxon>
        <taxon>Tripsacinae</taxon>
        <taxon>Zea</taxon>
    </lineage>
</organism>
<proteinExistence type="predicted"/>
<name>A0A1D6GJN4_MAIZE</name>
<gene>
    <name evidence="4" type="ORF">ZEAMMB73_Zm00001d013463</name>
</gene>
<dbReference type="Gene3D" id="3.90.1300.10">
    <property type="entry name" value="Amidase signature (AS) domain"/>
    <property type="match status" value="1"/>
</dbReference>
<protein>
    <submittedName>
        <fullName evidence="4">Outer envelope protein 64 chloroplastic</fullName>
    </submittedName>
</protein>
<dbReference type="SMR" id="A0A1D6GJN4"/>
<keyword evidence="2" id="KW-0472">Membrane</keyword>
<dbReference type="SUPFAM" id="SSF75304">
    <property type="entry name" value="Amidase signature (AS) enzymes"/>
    <property type="match status" value="1"/>
</dbReference>
<dbReference type="ExpressionAtlas" id="A0A1D6GJN4">
    <property type="expression patterns" value="baseline and differential"/>
</dbReference>
<keyword evidence="2" id="KW-1133">Transmembrane helix</keyword>
<dbReference type="InterPro" id="IPR036928">
    <property type="entry name" value="AS_sf"/>
</dbReference>
<evidence type="ECO:0000259" key="3">
    <source>
        <dbReference type="Pfam" id="PF01425"/>
    </source>
</evidence>
<dbReference type="AlphaFoldDB" id="A0A1D6GJN4"/>
<feature type="transmembrane region" description="Helical" evidence="2">
    <location>
        <begin position="6"/>
        <end position="25"/>
    </location>
</feature>
<evidence type="ECO:0000313" key="4">
    <source>
        <dbReference type="EMBL" id="AQK63573.1"/>
    </source>
</evidence>
<dbReference type="STRING" id="4577.A0A1D6GJN4"/>
<keyword evidence="4" id="KW-0261">Viral envelope protein</keyword>
<reference evidence="4" key="1">
    <citation type="submission" date="2015-12" db="EMBL/GenBank/DDBJ databases">
        <title>Update maize B73 reference genome by single molecule sequencing technologies.</title>
        <authorList>
            <consortium name="Maize Genome Sequencing Project"/>
            <person name="Ware D."/>
        </authorList>
    </citation>
    <scope>NUCLEOTIDE SEQUENCE</scope>
    <source>
        <tissue evidence="4">Seedling</tissue>
    </source>
</reference>
<keyword evidence="2" id="KW-0812">Transmembrane</keyword>
<keyword evidence="4" id="KW-0946">Virion</keyword>
<dbReference type="PANTHER" id="PTHR46310">
    <property type="entry name" value="AMIDASE 1"/>
    <property type="match status" value="1"/>
</dbReference>
<accession>A0A1D6GJN4</accession>
<dbReference type="OMA" id="RASNLWV"/>
<feature type="region of interest" description="Disordered" evidence="1">
    <location>
        <begin position="423"/>
        <end position="442"/>
    </location>
</feature>
<evidence type="ECO:0000256" key="2">
    <source>
        <dbReference type="SAM" id="Phobius"/>
    </source>
</evidence>